<dbReference type="InterPro" id="IPR050357">
    <property type="entry name" value="Arrestin_domain-protein"/>
</dbReference>
<dbReference type="GO" id="GO:0030674">
    <property type="term" value="F:protein-macromolecule adaptor activity"/>
    <property type="evidence" value="ECO:0007669"/>
    <property type="project" value="TreeGrafter"/>
</dbReference>
<evidence type="ECO:0000313" key="2">
    <source>
        <dbReference type="EMBL" id="KAI9270497.1"/>
    </source>
</evidence>
<dbReference type="InterPro" id="IPR011021">
    <property type="entry name" value="Arrestin-like_N"/>
</dbReference>
<dbReference type="InterPro" id="IPR011022">
    <property type="entry name" value="Arrestin_C-like"/>
</dbReference>
<keyword evidence="3" id="KW-1185">Reference proteome</keyword>
<dbReference type="GO" id="GO:0005886">
    <property type="term" value="C:plasma membrane"/>
    <property type="evidence" value="ECO:0007669"/>
    <property type="project" value="TreeGrafter"/>
</dbReference>
<feature type="domain" description="Arrestin C-terminal-like" evidence="1">
    <location>
        <begin position="167"/>
        <end position="308"/>
    </location>
</feature>
<dbReference type="PANTHER" id="PTHR11188:SF17">
    <property type="entry name" value="FI21816P1"/>
    <property type="match status" value="1"/>
</dbReference>
<dbReference type="Proteomes" id="UP001209540">
    <property type="component" value="Unassembled WGS sequence"/>
</dbReference>
<gene>
    <name evidence="2" type="ORF">BDA99DRAFT_595987</name>
</gene>
<proteinExistence type="predicted"/>
<evidence type="ECO:0000313" key="3">
    <source>
        <dbReference type="Proteomes" id="UP001209540"/>
    </source>
</evidence>
<dbReference type="AlphaFoldDB" id="A0AAD5PG90"/>
<dbReference type="GO" id="GO:0005829">
    <property type="term" value="C:cytosol"/>
    <property type="evidence" value="ECO:0007669"/>
    <property type="project" value="TreeGrafter"/>
</dbReference>
<dbReference type="EMBL" id="JAIXMP010000007">
    <property type="protein sequence ID" value="KAI9270497.1"/>
    <property type="molecule type" value="Genomic_DNA"/>
</dbReference>
<dbReference type="Pfam" id="PF00339">
    <property type="entry name" value="Arrestin_N"/>
    <property type="match status" value="1"/>
</dbReference>
<sequence length="406" mass="46224">MNNYNKRIHNGDLFCISVQDNGQIILYEEEGGLLRGSVILDCRNTTRIKSITLKFQGRARCHWGQDGTHYKEDRIVIEHSWSFLPQSKNSRIFHGRHQWDFCLQLPAHLPSSLDRQEDRHCDITYRLKAIAERPTFSPNFVVKRSVRVSRCMRNSHTLQQRAIFGDQHPLLNYQVQLPSTVARPGSTIPLDFYLYDIHPQVARIRSVACYLKANVTLICRRQFVKKSSHTLSYLRDDHFIPPQTTSDALSRSSWSKTEQLRIPGQIPSDVSTDMIKIKHRLKILISVTKKNGQTEEITATIPITISQVDQSGYTSDYNDTTTSYHNELLPTYQTECGSNDVTLAFTPRSDDEYPSSSSSPWSTNIMNGLARCPSYKSIASLNPTRLSRTNLPGYDSIVSISTAAVI</sequence>
<dbReference type="GO" id="GO:0031625">
    <property type="term" value="F:ubiquitin protein ligase binding"/>
    <property type="evidence" value="ECO:0007669"/>
    <property type="project" value="TreeGrafter"/>
</dbReference>
<reference evidence="2" key="1">
    <citation type="journal article" date="2022" name="IScience">
        <title>Evolution of zygomycete secretomes and the origins of terrestrial fungal ecologies.</title>
        <authorList>
            <person name="Chang Y."/>
            <person name="Wang Y."/>
            <person name="Mondo S."/>
            <person name="Ahrendt S."/>
            <person name="Andreopoulos W."/>
            <person name="Barry K."/>
            <person name="Beard J."/>
            <person name="Benny G.L."/>
            <person name="Blankenship S."/>
            <person name="Bonito G."/>
            <person name="Cuomo C."/>
            <person name="Desiro A."/>
            <person name="Gervers K.A."/>
            <person name="Hundley H."/>
            <person name="Kuo A."/>
            <person name="LaButti K."/>
            <person name="Lang B.F."/>
            <person name="Lipzen A."/>
            <person name="O'Donnell K."/>
            <person name="Pangilinan J."/>
            <person name="Reynolds N."/>
            <person name="Sandor L."/>
            <person name="Smith M.E."/>
            <person name="Tsang A."/>
            <person name="Grigoriev I.V."/>
            <person name="Stajich J.E."/>
            <person name="Spatafora J.W."/>
        </authorList>
    </citation>
    <scope>NUCLEOTIDE SEQUENCE</scope>
    <source>
        <strain evidence="2">RSA 2281</strain>
    </source>
</reference>
<dbReference type="SUPFAM" id="SSF81296">
    <property type="entry name" value="E set domains"/>
    <property type="match status" value="1"/>
</dbReference>
<comment type="caution">
    <text evidence="2">The sequence shown here is derived from an EMBL/GenBank/DDBJ whole genome shotgun (WGS) entry which is preliminary data.</text>
</comment>
<accession>A0AAD5PG90</accession>
<dbReference type="Pfam" id="PF02752">
    <property type="entry name" value="Arrestin_C"/>
    <property type="match status" value="1"/>
</dbReference>
<dbReference type="PANTHER" id="PTHR11188">
    <property type="entry name" value="ARRESTIN DOMAIN CONTAINING PROTEIN"/>
    <property type="match status" value="1"/>
</dbReference>
<name>A0AAD5PG90_9FUNG</name>
<organism evidence="2 3">
    <name type="scientific">Phascolomyces articulosus</name>
    <dbReference type="NCBI Taxonomy" id="60185"/>
    <lineage>
        <taxon>Eukaryota</taxon>
        <taxon>Fungi</taxon>
        <taxon>Fungi incertae sedis</taxon>
        <taxon>Mucoromycota</taxon>
        <taxon>Mucoromycotina</taxon>
        <taxon>Mucoromycetes</taxon>
        <taxon>Mucorales</taxon>
        <taxon>Lichtheimiaceae</taxon>
        <taxon>Phascolomyces</taxon>
    </lineage>
</organism>
<dbReference type="GO" id="GO:0070086">
    <property type="term" value="P:ubiquitin-dependent endocytosis"/>
    <property type="evidence" value="ECO:0007669"/>
    <property type="project" value="TreeGrafter"/>
</dbReference>
<protein>
    <recommendedName>
        <fullName evidence="1">Arrestin C-terminal-like domain-containing protein</fullName>
    </recommendedName>
</protein>
<dbReference type="Gene3D" id="2.60.40.640">
    <property type="match status" value="2"/>
</dbReference>
<dbReference type="InterPro" id="IPR014756">
    <property type="entry name" value="Ig_E-set"/>
</dbReference>
<dbReference type="InterPro" id="IPR014752">
    <property type="entry name" value="Arrestin-like_C"/>
</dbReference>
<evidence type="ECO:0000259" key="1">
    <source>
        <dbReference type="SMART" id="SM01017"/>
    </source>
</evidence>
<reference evidence="2" key="2">
    <citation type="submission" date="2023-02" db="EMBL/GenBank/DDBJ databases">
        <authorList>
            <consortium name="DOE Joint Genome Institute"/>
            <person name="Mondo S.J."/>
            <person name="Chang Y."/>
            <person name="Wang Y."/>
            <person name="Ahrendt S."/>
            <person name="Andreopoulos W."/>
            <person name="Barry K."/>
            <person name="Beard J."/>
            <person name="Benny G.L."/>
            <person name="Blankenship S."/>
            <person name="Bonito G."/>
            <person name="Cuomo C."/>
            <person name="Desiro A."/>
            <person name="Gervers K.A."/>
            <person name="Hundley H."/>
            <person name="Kuo A."/>
            <person name="LaButti K."/>
            <person name="Lang B.F."/>
            <person name="Lipzen A."/>
            <person name="O'Donnell K."/>
            <person name="Pangilinan J."/>
            <person name="Reynolds N."/>
            <person name="Sandor L."/>
            <person name="Smith M.W."/>
            <person name="Tsang A."/>
            <person name="Grigoriev I.V."/>
            <person name="Stajich J.E."/>
            <person name="Spatafora J.W."/>
        </authorList>
    </citation>
    <scope>NUCLEOTIDE SEQUENCE</scope>
    <source>
        <strain evidence="2">RSA 2281</strain>
    </source>
</reference>
<dbReference type="SMART" id="SM01017">
    <property type="entry name" value="Arrestin_C"/>
    <property type="match status" value="1"/>
</dbReference>